<organism evidence="1 2">
    <name type="scientific">Candidatus Abyssobacteria bacterium SURF_17</name>
    <dbReference type="NCBI Taxonomy" id="2093361"/>
    <lineage>
        <taxon>Bacteria</taxon>
        <taxon>Pseudomonadati</taxon>
        <taxon>Candidatus Hydrogenedentota</taxon>
        <taxon>Candidatus Abyssobacteria</taxon>
    </lineage>
</organism>
<dbReference type="AlphaFoldDB" id="A0A419EY66"/>
<gene>
    <name evidence="1" type="ORF">C4532_09860</name>
</gene>
<dbReference type="Proteomes" id="UP000285961">
    <property type="component" value="Unassembled WGS sequence"/>
</dbReference>
<protein>
    <submittedName>
        <fullName evidence="1">Uncharacterized protein</fullName>
    </submittedName>
</protein>
<sequence>MQQCIQCKRPFEPQDLIASISGSIIGDEHTDSYFLCPVCGVYTVVSWWDNFTGVETVNLSGPLSKQKGDERVSLIGQCSRSWDKKCRCEAHRAYFNNTLD</sequence>
<proteinExistence type="predicted"/>
<accession>A0A419EY66</accession>
<comment type="caution">
    <text evidence="1">The sequence shown here is derived from an EMBL/GenBank/DDBJ whole genome shotgun (WGS) entry which is preliminary data.</text>
</comment>
<reference evidence="1 2" key="1">
    <citation type="journal article" date="2017" name="ISME J.">
        <title>Energy and carbon metabolisms in a deep terrestrial subsurface fluid microbial community.</title>
        <authorList>
            <person name="Momper L."/>
            <person name="Jungbluth S.P."/>
            <person name="Lee M.D."/>
            <person name="Amend J.P."/>
        </authorList>
    </citation>
    <scope>NUCLEOTIDE SEQUENCE [LARGE SCALE GENOMIC DNA]</scope>
    <source>
        <strain evidence="1">SURF_17</strain>
    </source>
</reference>
<name>A0A419EY66_9BACT</name>
<evidence type="ECO:0000313" key="1">
    <source>
        <dbReference type="EMBL" id="RJP70044.1"/>
    </source>
</evidence>
<dbReference type="EMBL" id="QZKI01000075">
    <property type="protein sequence ID" value="RJP70044.1"/>
    <property type="molecule type" value="Genomic_DNA"/>
</dbReference>
<evidence type="ECO:0000313" key="2">
    <source>
        <dbReference type="Proteomes" id="UP000285961"/>
    </source>
</evidence>